<dbReference type="OrthoDB" id="6159439at2759"/>
<dbReference type="CDD" id="cd00086">
    <property type="entry name" value="homeodomain"/>
    <property type="match status" value="1"/>
</dbReference>
<dbReference type="SMART" id="SM00389">
    <property type="entry name" value="HOX"/>
    <property type="match status" value="1"/>
</dbReference>
<dbReference type="Pfam" id="PF00046">
    <property type="entry name" value="Homeodomain"/>
    <property type="match status" value="1"/>
</dbReference>
<gene>
    <name evidence="5" type="ORF">SCLTRI_LOCUS7873</name>
</gene>
<feature type="region of interest" description="Disordered" evidence="3">
    <location>
        <begin position="358"/>
        <end position="484"/>
    </location>
</feature>
<dbReference type="AlphaFoldDB" id="A0A8H2ZRN6"/>
<name>A0A8H2ZRN6_9HELO</name>
<dbReference type="GO" id="GO:0003677">
    <property type="term" value="F:DNA binding"/>
    <property type="evidence" value="ECO:0007669"/>
    <property type="project" value="UniProtKB-UniRule"/>
</dbReference>
<proteinExistence type="predicted"/>
<comment type="caution">
    <text evidence="5">The sequence shown here is derived from an EMBL/GenBank/DDBJ whole genome shotgun (WGS) entry which is preliminary data.</text>
</comment>
<comment type="subcellular location">
    <subcellularLocation>
        <location evidence="1 2">Nucleus</location>
    </subcellularLocation>
</comment>
<dbReference type="PROSITE" id="PS50071">
    <property type="entry name" value="HOMEOBOX_2"/>
    <property type="match status" value="1"/>
</dbReference>
<evidence type="ECO:0000259" key="4">
    <source>
        <dbReference type="PROSITE" id="PS50071"/>
    </source>
</evidence>
<protein>
    <submittedName>
        <fullName evidence="5">889dde9b-bf05-41fa-a7ed-e2614602617d</fullName>
    </submittedName>
</protein>
<dbReference type="Gene3D" id="1.10.10.60">
    <property type="entry name" value="Homeodomain-like"/>
    <property type="match status" value="1"/>
</dbReference>
<dbReference type="EMBL" id="CAJHIA010000030">
    <property type="protein sequence ID" value="CAD6448081.1"/>
    <property type="molecule type" value="Genomic_DNA"/>
</dbReference>
<sequence length="685" mass="75680">MPKDAQHVQFLNDYYNTLVDPNILTKPTQEIADDCNNAHFPPTTQGVDGVDSQIVGRHMSECRKRAANQSRAKRNTPEQTQILEAAYALDHYPPPGTKMILMWQTGLSYRKVKNWFEHKAKVLKMAGKERKHPDSRSSRHATRMWKAYDEDREGYVKKLLNGSICPVTGADLTRRMGKNAPVNDAMKTVSGHLGLGVMAPGPNVGFGSNYQNGQGNFRAMQTLPHNLMNQHGQAGSQNVPAPPHYQMISHGQNGFQRMQAPLPDQMNQQAQQGPHPMPVYTQGQSQMYSMLPAQFMNIGNNDLTAGQSYAANGNEQAGQQIAQPGANFLNPNMRHPHPALLNGINTAVSYRHNGGMSGWSSIPSGQPMTQNYQTSRGQWQEQYASPYPQVPVSHAEQPPNKSLTQTATSSGKRKPAPVEIEIDSDKHSSKRPCRASKPQAIASHGKREFTPADGAMDETERPKKQHKSMRQVSRTKGQMKPKPSPEFLAQLTSIAEGGYQGQTFTAAPNTGMSFNNGTITDFSMLQTPAISKPTTATPEIDSRLLDPLLFSDNERKSGEAHATANQDRNNFVPQQQFTHEAQKEANPTVQGRVQSPTAHNASSKGRTWEAELTAQYPPTPKNSSYEQNGVQELELQDQAPSQLEYPVSVQDVENSDNLLLSVEDSSFLDSIPMDGEFDFKSSLRT</sequence>
<evidence type="ECO:0000256" key="1">
    <source>
        <dbReference type="PROSITE-ProRule" id="PRU00108"/>
    </source>
</evidence>
<evidence type="ECO:0000313" key="5">
    <source>
        <dbReference type="EMBL" id="CAD6448081.1"/>
    </source>
</evidence>
<dbReference type="InterPro" id="IPR009057">
    <property type="entry name" value="Homeodomain-like_sf"/>
</dbReference>
<dbReference type="GO" id="GO:0005634">
    <property type="term" value="C:nucleus"/>
    <property type="evidence" value="ECO:0007669"/>
    <property type="project" value="UniProtKB-SubCell"/>
</dbReference>
<feature type="region of interest" description="Disordered" evidence="3">
    <location>
        <begin position="580"/>
        <end position="608"/>
    </location>
</feature>
<accession>A0A8H2ZRN6</accession>
<evidence type="ECO:0000256" key="3">
    <source>
        <dbReference type="SAM" id="MobiDB-lite"/>
    </source>
</evidence>
<feature type="compositionally biased region" description="Polar residues" evidence="3">
    <location>
        <begin position="399"/>
        <end position="410"/>
    </location>
</feature>
<evidence type="ECO:0000313" key="6">
    <source>
        <dbReference type="Proteomes" id="UP000624404"/>
    </source>
</evidence>
<feature type="DNA-binding region" description="Homeobox" evidence="1">
    <location>
        <begin position="68"/>
        <end position="127"/>
    </location>
</feature>
<keyword evidence="1 2" id="KW-0371">Homeobox</keyword>
<reference evidence="5" key="1">
    <citation type="submission" date="2020-10" db="EMBL/GenBank/DDBJ databases">
        <authorList>
            <person name="Kusch S."/>
        </authorList>
    </citation>
    <scope>NUCLEOTIDE SEQUENCE</scope>
    <source>
        <strain evidence="5">SwB9</strain>
    </source>
</reference>
<organism evidence="5 6">
    <name type="scientific">Sclerotinia trifoliorum</name>
    <dbReference type="NCBI Taxonomy" id="28548"/>
    <lineage>
        <taxon>Eukaryota</taxon>
        <taxon>Fungi</taxon>
        <taxon>Dikarya</taxon>
        <taxon>Ascomycota</taxon>
        <taxon>Pezizomycotina</taxon>
        <taxon>Leotiomycetes</taxon>
        <taxon>Helotiales</taxon>
        <taxon>Sclerotiniaceae</taxon>
        <taxon>Sclerotinia</taxon>
    </lineage>
</organism>
<feature type="compositionally biased region" description="Polar residues" evidence="3">
    <location>
        <begin position="358"/>
        <end position="383"/>
    </location>
</feature>
<dbReference type="Proteomes" id="UP000624404">
    <property type="component" value="Unassembled WGS sequence"/>
</dbReference>
<evidence type="ECO:0000256" key="2">
    <source>
        <dbReference type="RuleBase" id="RU000682"/>
    </source>
</evidence>
<feature type="domain" description="Homeobox" evidence="4">
    <location>
        <begin position="66"/>
        <end position="126"/>
    </location>
</feature>
<feature type="compositionally biased region" description="Polar residues" evidence="3">
    <location>
        <begin position="580"/>
        <end position="605"/>
    </location>
</feature>
<keyword evidence="1 2" id="KW-0238">DNA-binding</keyword>
<dbReference type="InterPro" id="IPR001356">
    <property type="entry name" value="HD"/>
</dbReference>
<keyword evidence="1 2" id="KW-0539">Nucleus</keyword>
<dbReference type="SUPFAM" id="SSF46689">
    <property type="entry name" value="Homeodomain-like"/>
    <property type="match status" value="1"/>
</dbReference>
<keyword evidence="6" id="KW-1185">Reference proteome</keyword>